<dbReference type="EMBL" id="BMJI01000009">
    <property type="protein sequence ID" value="GGC91355.1"/>
    <property type="molecule type" value="Genomic_DNA"/>
</dbReference>
<sequence length="44" mass="5117">MVRLREDPLPALPVEHPAYKEIRVYSTAPRPGEVMEEIRDWLGV</sequence>
<evidence type="ECO:0000313" key="2">
    <source>
        <dbReference type="Proteomes" id="UP000597761"/>
    </source>
</evidence>
<organism evidence="1 2">
    <name type="scientific">Tersicoccus solisilvae</name>
    <dbReference type="NCBI Taxonomy" id="1882339"/>
    <lineage>
        <taxon>Bacteria</taxon>
        <taxon>Bacillati</taxon>
        <taxon>Actinomycetota</taxon>
        <taxon>Actinomycetes</taxon>
        <taxon>Micrococcales</taxon>
        <taxon>Micrococcaceae</taxon>
        <taxon>Tersicoccus</taxon>
    </lineage>
</organism>
<evidence type="ECO:0000313" key="1">
    <source>
        <dbReference type="EMBL" id="GGC91355.1"/>
    </source>
</evidence>
<accession>A0ABQ1P5Q7</accession>
<protein>
    <submittedName>
        <fullName evidence="1">Uncharacterized protein</fullName>
    </submittedName>
</protein>
<comment type="caution">
    <text evidence="1">The sequence shown here is derived from an EMBL/GenBank/DDBJ whole genome shotgun (WGS) entry which is preliminary data.</text>
</comment>
<reference evidence="2" key="1">
    <citation type="journal article" date="2019" name="Int. J. Syst. Evol. Microbiol.">
        <title>The Global Catalogue of Microorganisms (GCM) 10K type strain sequencing project: providing services to taxonomists for standard genome sequencing and annotation.</title>
        <authorList>
            <consortium name="The Broad Institute Genomics Platform"/>
            <consortium name="The Broad Institute Genome Sequencing Center for Infectious Disease"/>
            <person name="Wu L."/>
            <person name="Ma J."/>
        </authorList>
    </citation>
    <scope>NUCLEOTIDE SEQUENCE [LARGE SCALE GENOMIC DNA]</scope>
    <source>
        <strain evidence="2">CGMCC 1.15480</strain>
    </source>
</reference>
<dbReference type="Proteomes" id="UP000597761">
    <property type="component" value="Unassembled WGS sequence"/>
</dbReference>
<proteinExistence type="predicted"/>
<name>A0ABQ1P5Q7_9MICC</name>
<dbReference type="RefSeq" id="WP_268236873.1">
    <property type="nucleotide sequence ID" value="NZ_BMJI01000009.1"/>
</dbReference>
<keyword evidence="2" id="KW-1185">Reference proteome</keyword>
<gene>
    <name evidence="1" type="ORF">GCM10011512_18030</name>
</gene>